<evidence type="ECO:0000313" key="3">
    <source>
        <dbReference type="EMBL" id="CAD6184371.1"/>
    </source>
</evidence>
<organism evidence="3 4">
    <name type="scientific">Caenorhabditis auriculariae</name>
    <dbReference type="NCBI Taxonomy" id="2777116"/>
    <lineage>
        <taxon>Eukaryota</taxon>
        <taxon>Metazoa</taxon>
        <taxon>Ecdysozoa</taxon>
        <taxon>Nematoda</taxon>
        <taxon>Chromadorea</taxon>
        <taxon>Rhabditida</taxon>
        <taxon>Rhabditina</taxon>
        <taxon>Rhabditomorpha</taxon>
        <taxon>Rhabditoidea</taxon>
        <taxon>Rhabditidae</taxon>
        <taxon>Peloderinae</taxon>
        <taxon>Caenorhabditis</taxon>
    </lineage>
</organism>
<dbReference type="AlphaFoldDB" id="A0A8S1GNB0"/>
<dbReference type="OrthoDB" id="5860225at2759"/>
<dbReference type="Proteomes" id="UP000835052">
    <property type="component" value="Unassembled WGS sequence"/>
</dbReference>
<accession>A0A8S1GNB0</accession>
<protein>
    <submittedName>
        <fullName evidence="3">Uncharacterized protein</fullName>
    </submittedName>
</protein>
<keyword evidence="1" id="KW-0175">Coiled coil</keyword>
<evidence type="ECO:0000256" key="2">
    <source>
        <dbReference type="SAM" id="MobiDB-lite"/>
    </source>
</evidence>
<evidence type="ECO:0000256" key="1">
    <source>
        <dbReference type="SAM" id="Coils"/>
    </source>
</evidence>
<keyword evidence="4" id="KW-1185">Reference proteome</keyword>
<evidence type="ECO:0000313" key="4">
    <source>
        <dbReference type="Proteomes" id="UP000835052"/>
    </source>
</evidence>
<comment type="caution">
    <text evidence="3">The sequence shown here is derived from an EMBL/GenBank/DDBJ whole genome shotgun (WGS) entry which is preliminary data.</text>
</comment>
<reference evidence="3" key="1">
    <citation type="submission" date="2020-10" db="EMBL/GenBank/DDBJ databases">
        <authorList>
            <person name="Kikuchi T."/>
        </authorList>
    </citation>
    <scope>NUCLEOTIDE SEQUENCE</scope>
    <source>
        <strain evidence="3">NKZ352</strain>
    </source>
</reference>
<feature type="compositionally biased region" description="Basic and acidic residues" evidence="2">
    <location>
        <begin position="75"/>
        <end position="85"/>
    </location>
</feature>
<sequence>MFFSGVKNDIHIINPYSVVTQPKTTKGPRSCPGAPMESDYNFNRKNFDGGSQANYSSRYENVMGPRKRGSFSTMERSENRSDRSPTDFGNRQYKNIISTSQAYDHYDNYESDDDEIHEARARIQHLESKMQRMQRRWFEERAVMSQQLEHAQDECFRLKKMYDRVQRSHGHLKVQMEKEKMINSNIMKMLQEANQRIEILESGNESGNTSSLLCPYGQTLLGETKGAGEALALQEDPQPSAFFPDTACLISQGTTAIKDDLDSQDEVRIFRTVESGISSPLTMETARRTDSPLDLASFNIDVVLTHKVTPTRSHSDSDIFNSVLRDNSEATSVEEEPVIQKLWKPSAVEQIVEEESSSEDEVVSLIERQLRKRGDLVKFNPPRQAIHPRHFRRFGKMERTALAEFEYLEDISTDVSGMLSSPEVNQHYKAATLPRV</sequence>
<gene>
    <name evidence="3" type="ORF">CAUJ_LOCUS290</name>
</gene>
<feature type="region of interest" description="Disordered" evidence="2">
    <location>
        <begin position="62"/>
        <end position="91"/>
    </location>
</feature>
<feature type="coiled-coil region" evidence="1">
    <location>
        <begin position="109"/>
        <end position="136"/>
    </location>
</feature>
<proteinExistence type="predicted"/>
<dbReference type="EMBL" id="CAJGYM010000001">
    <property type="protein sequence ID" value="CAD6184371.1"/>
    <property type="molecule type" value="Genomic_DNA"/>
</dbReference>
<name>A0A8S1GNB0_9PELO</name>